<dbReference type="PROSITE" id="PS50157">
    <property type="entry name" value="ZINC_FINGER_C2H2_2"/>
    <property type="match status" value="2"/>
</dbReference>
<sequence>MAQQSCSVFNCSSTRRKNPDLSFHIFPKEGEKIQVLSDFGIAEVGDRRKLWEINLKIGNKITNSMAVCSRHFTQDDYECSGWSSRKRLKQTAVPSRNLPSSTLDIERNKEIIKERRTIAGACLREERSKVSECPAKHITEMYSCNKCPSKFKLLVALQTHAKTAHKLETFDCASDLRPFQCGGCENFRTHFRTQLKQHIRQNHAFQGTQISYTCRTCYFETFSRCVLLRHIYLDRCVYEPVKIGSELTTKHVFIDMRVVQWFKCEFCPFQAQFKGNLRIHQRKFHSVDSKRLKCDLCPFETLDKMMFDRHIQVHLTLEPEGEKNKDGSVRIGTCDNNDEGSMKEYE</sequence>
<dbReference type="InterPro" id="IPR038441">
    <property type="entry name" value="THAP_Znf_sf"/>
</dbReference>
<evidence type="ECO:0000313" key="11">
    <source>
        <dbReference type="EMBL" id="KAJ3648057.1"/>
    </source>
</evidence>
<dbReference type="GO" id="GO:0005634">
    <property type="term" value="C:nucleus"/>
    <property type="evidence" value="ECO:0007669"/>
    <property type="project" value="TreeGrafter"/>
</dbReference>
<keyword evidence="1" id="KW-0479">Metal-binding</keyword>
<evidence type="ECO:0000256" key="1">
    <source>
        <dbReference type="ARBA" id="ARBA00022723"/>
    </source>
</evidence>
<dbReference type="InterPro" id="IPR006612">
    <property type="entry name" value="THAP_Znf"/>
</dbReference>
<evidence type="ECO:0000259" key="9">
    <source>
        <dbReference type="PROSITE" id="PS50157"/>
    </source>
</evidence>
<evidence type="ECO:0000259" key="10">
    <source>
        <dbReference type="PROSITE" id="PS50950"/>
    </source>
</evidence>
<dbReference type="GO" id="GO:0008270">
    <property type="term" value="F:zinc ion binding"/>
    <property type="evidence" value="ECO:0007669"/>
    <property type="project" value="UniProtKB-KW"/>
</dbReference>
<feature type="region of interest" description="Disordered" evidence="8">
    <location>
        <begin position="321"/>
        <end position="346"/>
    </location>
</feature>
<dbReference type="InterPro" id="IPR036236">
    <property type="entry name" value="Znf_C2H2_sf"/>
</dbReference>
<dbReference type="PANTHER" id="PTHR24403:SF67">
    <property type="entry name" value="FI01116P-RELATED"/>
    <property type="match status" value="1"/>
</dbReference>
<evidence type="ECO:0000313" key="12">
    <source>
        <dbReference type="Proteomes" id="UP001168821"/>
    </source>
</evidence>
<organism evidence="11 12">
    <name type="scientific">Zophobas morio</name>
    <dbReference type="NCBI Taxonomy" id="2755281"/>
    <lineage>
        <taxon>Eukaryota</taxon>
        <taxon>Metazoa</taxon>
        <taxon>Ecdysozoa</taxon>
        <taxon>Arthropoda</taxon>
        <taxon>Hexapoda</taxon>
        <taxon>Insecta</taxon>
        <taxon>Pterygota</taxon>
        <taxon>Neoptera</taxon>
        <taxon>Endopterygota</taxon>
        <taxon>Coleoptera</taxon>
        <taxon>Polyphaga</taxon>
        <taxon>Cucujiformia</taxon>
        <taxon>Tenebrionidae</taxon>
        <taxon>Zophobas</taxon>
    </lineage>
</organism>
<reference evidence="11" key="1">
    <citation type="journal article" date="2023" name="G3 (Bethesda)">
        <title>Whole genome assemblies of Zophobas morio and Tenebrio molitor.</title>
        <authorList>
            <person name="Kaur S."/>
            <person name="Stinson S.A."/>
            <person name="diCenzo G.C."/>
        </authorList>
    </citation>
    <scope>NUCLEOTIDE SEQUENCE</scope>
    <source>
        <strain evidence="11">QUZm001</strain>
    </source>
</reference>
<dbReference type="PROSITE" id="PS50950">
    <property type="entry name" value="ZF_THAP"/>
    <property type="match status" value="1"/>
</dbReference>
<keyword evidence="4" id="KW-0862">Zinc</keyword>
<keyword evidence="5 7" id="KW-0238">DNA-binding</keyword>
<comment type="caution">
    <text evidence="11">The sequence shown here is derived from an EMBL/GenBank/DDBJ whole genome shotgun (WGS) entry which is preliminary data.</text>
</comment>
<dbReference type="SMART" id="SM00355">
    <property type="entry name" value="ZnF_C2H2"/>
    <property type="match status" value="5"/>
</dbReference>
<dbReference type="Proteomes" id="UP001168821">
    <property type="component" value="Unassembled WGS sequence"/>
</dbReference>
<dbReference type="GO" id="GO:0003677">
    <property type="term" value="F:DNA binding"/>
    <property type="evidence" value="ECO:0007669"/>
    <property type="project" value="UniProtKB-UniRule"/>
</dbReference>
<dbReference type="Gene3D" id="6.20.210.20">
    <property type="entry name" value="THAP domain"/>
    <property type="match status" value="1"/>
</dbReference>
<dbReference type="GO" id="GO:0045944">
    <property type="term" value="P:positive regulation of transcription by RNA polymerase II"/>
    <property type="evidence" value="ECO:0007669"/>
    <property type="project" value="TreeGrafter"/>
</dbReference>
<feature type="domain" description="C2H2-type" evidence="9">
    <location>
        <begin position="142"/>
        <end position="170"/>
    </location>
</feature>
<evidence type="ECO:0000256" key="6">
    <source>
        <dbReference type="PROSITE-ProRule" id="PRU00042"/>
    </source>
</evidence>
<evidence type="ECO:0000256" key="3">
    <source>
        <dbReference type="ARBA" id="ARBA00022771"/>
    </source>
</evidence>
<dbReference type="SUPFAM" id="SSF57716">
    <property type="entry name" value="Glucocorticoid receptor-like (DNA-binding domain)"/>
    <property type="match status" value="1"/>
</dbReference>
<keyword evidence="2" id="KW-0677">Repeat</keyword>
<dbReference type="Gene3D" id="3.30.160.60">
    <property type="entry name" value="Classic Zinc Finger"/>
    <property type="match status" value="2"/>
</dbReference>
<dbReference type="Pfam" id="PF05485">
    <property type="entry name" value="THAP"/>
    <property type="match status" value="1"/>
</dbReference>
<evidence type="ECO:0000256" key="8">
    <source>
        <dbReference type="SAM" id="MobiDB-lite"/>
    </source>
</evidence>
<dbReference type="PROSITE" id="PS00028">
    <property type="entry name" value="ZINC_FINGER_C2H2_1"/>
    <property type="match status" value="1"/>
</dbReference>
<name>A0AA38I5T3_9CUCU</name>
<keyword evidence="12" id="KW-1185">Reference proteome</keyword>
<dbReference type="AlphaFoldDB" id="A0AA38I5T3"/>
<feature type="domain" description="C2H2-type" evidence="9">
    <location>
        <begin position="262"/>
        <end position="290"/>
    </location>
</feature>
<gene>
    <name evidence="11" type="ORF">Zmor_019893</name>
</gene>
<evidence type="ECO:0000256" key="4">
    <source>
        <dbReference type="ARBA" id="ARBA00022833"/>
    </source>
</evidence>
<dbReference type="InterPro" id="IPR013087">
    <property type="entry name" value="Znf_C2H2_type"/>
</dbReference>
<feature type="domain" description="THAP-type" evidence="10">
    <location>
        <begin position="1"/>
        <end position="97"/>
    </location>
</feature>
<accession>A0AA38I5T3</accession>
<protein>
    <submittedName>
        <fullName evidence="11">Uncharacterized protein</fullName>
    </submittedName>
</protein>
<keyword evidence="3 6" id="KW-0863">Zinc-finger</keyword>
<dbReference type="InterPro" id="IPR050688">
    <property type="entry name" value="Zinc_finger/UBP_domain"/>
</dbReference>
<evidence type="ECO:0000256" key="5">
    <source>
        <dbReference type="ARBA" id="ARBA00023125"/>
    </source>
</evidence>
<dbReference type="EMBL" id="JALNTZ010000006">
    <property type="protein sequence ID" value="KAJ3648057.1"/>
    <property type="molecule type" value="Genomic_DNA"/>
</dbReference>
<dbReference type="PANTHER" id="PTHR24403">
    <property type="entry name" value="ZINC FINGER PROTEIN"/>
    <property type="match status" value="1"/>
</dbReference>
<evidence type="ECO:0000256" key="2">
    <source>
        <dbReference type="ARBA" id="ARBA00022737"/>
    </source>
</evidence>
<proteinExistence type="predicted"/>
<dbReference type="SUPFAM" id="SSF57667">
    <property type="entry name" value="beta-beta-alpha zinc fingers"/>
    <property type="match status" value="1"/>
</dbReference>
<evidence type="ECO:0000256" key="7">
    <source>
        <dbReference type="PROSITE-ProRule" id="PRU00309"/>
    </source>
</evidence>
<dbReference type="SMART" id="SM00980">
    <property type="entry name" value="THAP"/>
    <property type="match status" value="1"/>
</dbReference>